<evidence type="ECO:0000256" key="1">
    <source>
        <dbReference type="ARBA" id="ARBA00012417"/>
    </source>
</evidence>
<proteinExistence type="predicted"/>
<evidence type="ECO:0000256" key="2">
    <source>
        <dbReference type="ARBA" id="ARBA00022722"/>
    </source>
</evidence>
<keyword evidence="4" id="KW-0269">Exonuclease</keyword>
<dbReference type="OrthoDB" id="9803913at2"/>
<dbReference type="GO" id="GO:0005829">
    <property type="term" value="C:cytosol"/>
    <property type="evidence" value="ECO:0007669"/>
    <property type="project" value="TreeGrafter"/>
</dbReference>
<keyword evidence="3" id="KW-0378">Hydrolase</keyword>
<dbReference type="InterPro" id="IPR036397">
    <property type="entry name" value="RNaseH_sf"/>
</dbReference>
<dbReference type="SUPFAM" id="SSF55785">
    <property type="entry name" value="PYP-like sensor domain (PAS domain)"/>
    <property type="match status" value="1"/>
</dbReference>
<dbReference type="SMART" id="SM00479">
    <property type="entry name" value="EXOIII"/>
    <property type="match status" value="1"/>
</dbReference>
<protein>
    <recommendedName>
        <fullName evidence="1">DNA-directed DNA polymerase</fullName>
        <ecNumber evidence="1">2.7.7.7</ecNumber>
    </recommendedName>
</protein>
<dbReference type="CDD" id="cd06127">
    <property type="entry name" value="DEDDh"/>
    <property type="match status" value="1"/>
</dbReference>
<dbReference type="GO" id="GO:0008408">
    <property type="term" value="F:3'-5' exonuclease activity"/>
    <property type="evidence" value="ECO:0007669"/>
    <property type="project" value="TreeGrafter"/>
</dbReference>
<feature type="domain" description="HAMP" evidence="9">
    <location>
        <begin position="66"/>
        <end position="117"/>
    </location>
</feature>
<dbReference type="SUPFAM" id="SSF53098">
    <property type="entry name" value="Ribonuclease H-like"/>
    <property type="match status" value="1"/>
</dbReference>
<dbReference type="GO" id="GO:0003887">
    <property type="term" value="F:DNA-directed DNA polymerase activity"/>
    <property type="evidence" value="ECO:0007669"/>
    <property type="project" value="UniProtKB-EC"/>
</dbReference>
<keyword evidence="8" id="KW-1133">Transmembrane helix</keyword>
<accession>A0A3A3FYM3</accession>
<comment type="function">
    <text evidence="5">DNA polymerase III is a complex, multichain enzyme responsible for most of the replicative synthesis in bacteria. The epsilon subunit contain the editing function and is a proofreading 3'-5' exonuclease.</text>
</comment>
<name>A0A3A3FYM3_9BURK</name>
<keyword evidence="8" id="KW-0812">Transmembrane</keyword>
<evidence type="ECO:0000256" key="3">
    <source>
        <dbReference type="ARBA" id="ARBA00022801"/>
    </source>
</evidence>
<dbReference type="EC" id="2.7.7.7" evidence="1"/>
<evidence type="ECO:0000313" key="11">
    <source>
        <dbReference type="Proteomes" id="UP000266327"/>
    </source>
</evidence>
<dbReference type="GO" id="GO:0007165">
    <property type="term" value="P:signal transduction"/>
    <property type="evidence" value="ECO:0007669"/>
    <property type="project" value="InterPro"/>
</dbReference>
<dbReference type="Gene3D" id="3.30.450.20">
    <property type="entry name" value="PAS domain"/>
    <property type="match status" value="1"/>
</dbReference>
<evidence type="ECO:0000256" key="5">
    <source>
        <dbReference type="ARBA" id="ARBA00025483"/>
    </source>
</evidence>
<dbReference type="PROSITE" id="PS50885">
    <property type="entry name" value="HAMP"/>
    <property type="match status" value="1"/>
</dbReference>
<keyword evidence="11" id="KW-1185">Reference proteome</keyword>
<dbReference type="InterPro" id="IPR035965">
    <property type="entry name" value="PAS-like_dom_sf"/>
</dbReference>
<evidence type="ECO:0000259" key="9">
    <source>
        <dbReference type="PROSITE" id="PS50885"/>
    </source>
</evidence>
<keyword evidence="8" id="KW-0472">Membrane</keyword>
<dbReference type="PANTHER" id="PTHR30231:SF4">
    <property type="entry name" value="PROTEIN NEN2"/>
    <property type="match status" value="1"/>
</dbReference>
<feature type="transmembrane region" description="Helical" evidence="8">
    <location>
        <begin position="48"/>
        <end position="65"/>
    </location>
</feature>
<dbReference type="NCBIfam" id="TIGR00573">
    <property type="entry name" value="dnaq"/>
    <property type="match status" value="1"/>
</dbReference>
<reference evidence="11" key="1">
    <citation type="submission" date="2018-09" db="EMBL/GenBank/DDBJ databases">
        <authorList>
            <person name="Zhu H."/>
        </authorList>
    </citation>
    <scope>NUCLEOTIDE SEQUENCE [LARGE SCALE GENOMIC DNA]</scope>
    <source>
        <strain evidence="11">K1S02-23</strain>
    </source>
</reference>
<dbReference type="Proteomes" id="UP000266327">
    <property type="component" value="Unassembled WGS sequence"/>
</dbReference>
<dbReference type="InterPro" id="IPR006054">
    <property type="entry name" value="DnaQ"/>
</dbReference>
<dbReference type="GO" id="GO:0006260">
    <property type="term" value="P:DNA replication"/>
    <property type="evidence" value="ECO:0007669"/>
    <property type="project" value="InterPro"/>
</dbReference>
<dbReference type="Pfam" id="PF00929">
    <property type="entry name" value="RNase_T"/>
    <property type="match status" value="1"/>
</dbReference>
<dbReference type="Gene3D" id="3.30.420.10">
    <property type="entry name" value="Ribonuclease H-like superfamily/Ribonuclease H"/>
    <property type="match status" value="1"/>
</dbReference>
<dbReference type="GO" id="GO:0003677">
    <property type="term" value="F:DNA binding"/>
    <property type="evidence" value="ECO:0007669"/>
    <property type="project" value="InterPro"/>
</dbReference>
<dbReference type="AlphaFoldDB" id="A0A3A3FYM3"/>
<dbReference type="InterPro" id="IPR012337">
    <property type="entry name" value="RNaseH-like_sf"/>
</dbReference>
<keyword evidence="2" id="KW-0540">Nuclease</keyword>
<dbReference type="RefSeq" id="WP_119784186.1">
    <property type="nucleotide sequence ID" value="NZ_QYUQ01000002.1"/>
</dbReference>
<evidence type="ECO:0000256" key="4">
    <source>
        <dbReference type="ARBA" id="ARBA00022839"/>
    </source>
</evidence>
<organism evidence="10 11">
    <name type="scientific">Noviherbaspirillum sedimenti</name>
    <dbReference type="NCBI Taxonomy" id="2320865"/>
    <lineage>
        <taxon>Bacteria</taxon>
        <taxon>Pseudomonadati</taxon>
        <taxon>Pseudomonadota</taxon>
        <taxon>Betaproteobacteria</taxon>
        <taxon>Burkholderiales</taxon>
        <taxon>Oxalobacteraceae</taxon>
        <taxon>Noviherbaspirillum</taxon>
    </lineage>
</organism>
<evidence type="ECO:0000256" key="7">
    <source>
        <dbReference type="ARBA" id="ARBA00049244"/>
    </source>
</evidence>
<dbReference type="FunFam" id="3.30.420.10:FF:000045">
    <property type="entry name" value="3'-5' exonuclease DinG"/>
    <property type="match status" value="1"/>
</dbReference>
<comment type="subunit">
    <text evidence="6">DNA polymerase III contains a core (composed of alpha, epsilon and theta chains) that associates with a tau subunit. This core dimerizes to form the POLIII' complex. PolIII' associates with the gamma complex (composed of gamma, delta, delta', psi and chi chains) and with the beta chain to form the complete DNA polymerase III complex.</text>
</comment>
<gene>
    <name evidence="10" type="ORF">D3878_03310</name>
</gene>
<dbReference type="EMBL" id="QYUQ01000002">
    <property type="protein sequence ID" value="RJG00731.1"/>
    <property type="molecule type" value="Genomic_DNA"/>
</dbReference>
<sequence length="750" mass="79977">MLARLFARYRFALTLTLLLALQMAIVAAFLLVAGSALAAGQRAALLAALALLLLLALGMALKALFDAYLAPLARLGEETALLAANPAHRVAPQGAGEVRALAARLNVLAAASQALRDEGQARVALAGRALAEEKQRLAALMSELAVGVLVCNVGGRILLYNKRARQLLAGGAHGVAGIGSETAPIGLGRSLFGMIERGLVVHALEQIQYRLRQHAPDDAGGQQVAASRFVATLAGGLLVRARMAPVLDEAGALNGFVLVLEDITREVEADSRRDALLQALTRDARAALANLRAAVETMQSFPDMEEARRLRFIAVIDDESQRLVREVGRALREHGGEPDSRREFEEMRALDLLALLQRRIESPALRVRLAAETDIDTAADTAAVTGTVAGTVAGAGADTATAAVATGAAELWLAVDSYALSRALATWCQRLADEAGVTELRLGVRRAGGLARFELSWAGAAPGAQALQAWEQLPQAPGAGDAAGGLGAVLVRHAGESVYRFDAASGQSRYCLLLPASAAPAPLEIAARGAGRPVFYDFDLFQQAGEDAGLDQMPLVQISYTVFDTETTGLQPAGGDEIISIGAVRIVNCRLLQQEYFDRLIRPRCPLSDESIAIHGITEAMLAAQPRVEQVLPQFQRFTEDTVLVAHNAAFDLRFLQMQEAHTGVRLRQPVLDTLLLSQVIHPNQSEHTLEAIAARLGVTVVGRHTALGDAIVTGEVFLRMLPLLAEQGIRTLAQARDAEQQTRYARLRY</sequence>
<evidence type="ECO:0000313" key="10">
    <source>
        <dbReference type="EMBL" id="RJG00731.1"/>
    </source>
</evidence>
<feature type="transmembrane region" description="Helical" evidence="8">
    <location>
        <begin position="137"/>
        <end position="159"/>
    </location>
</feature>
<evidence type="ECO:0000256" key="6">
    <source>
        <dbReference type="ARBA" id="ARBA00026073"/>
    </source>
</evidence>
<comment type="caution">
    <text evidence="10">The sequence shown here is derived from an EMBL/GenBank/DDBJ whole genome shotgun (WGS) entry which is preliminary data.</text>
</comment>
<evidence type="ECO:0000256" key="8">
    <source>
        <dbReference type="SAM" id="Phobius"/>
    </source>
</evidence>
<dbReference type="InterPro" id="IPR003660">
    <property type="entry name" value="HAMP_dom"/>
</dbReference>
<comment type="catalytic activity">
    <reaction evidence="7">
        <text>DNA(n) + a 2'-deoxyribonucleoside 5'-triphosphate = DNA(n+1) + diphosphate</text>
        <dbReference type="Rhea" id="RHEA:22508"/>
        <dbReference type="Rhea" id="RHEA-COMP:17339"/>
        <dbReference type="Rhea" id="RHEA-COMP:17340"/>
        <dbReference type="ChEBI" id="CHEBI:33019"/>
        <dbReference type="ChEBI" id="CHEBI:61560"/>
        <dbReference type="ChEBI" id="CHEBI:173112"/>
        <dbReference type="EC" id="2.7.7.7"/>
    </reaction>
</comment>
<dbReference type="InterPro" id="IPR013520">
    <property type="entry name" value="Ribonucl_H"/>
</dbReference>
<dbReference type="PANTHER" id="PTHR30231">
    <property type="entry name" value="DNA POLYMERASE III SUBUNIT EPSILON"/>
    <property type="match status" value="1"/>
</dbReference>
<dbReference type="GO" id="GO:0016020">
    <property type="term" value="C:membrane"/>
    <property type="evidence" value="ECO:0007669"/>
    <property type="project" value="InterPro"/>
</dbReference>